<evidence type="ECO:0000313" key="2">
    <source>
        <dbReference type="EMBL" id="ALC48855.1"/>
    </source>
</evidence>
<protein>
    <submittedName>
        <fullName evidence="2">CG17777</fullName>
    </submittedName>
</protein>
<reference evidence="2 3" key="1">
    <citation type="submission" date="2015-08" db="EMBL/GenBank/DDBJ databases">
        <title>Ancestral chromatin configuration constrains chromatin evolution on differentiating sex chromosomes in Drosophila.</title>
        <authorList>
            <person name="Zhou Q."/>
            <person name="Bachtrog D."/>
        </authorList>
    </citation>
    <scope>NUCLEOTIDE SEQUENCE [LARGE SCALE GENOMIC DNA]</scope>
    <source>
        <tissue evidence="2">Whole larvae</tissue>
    </source>
</reference>
<dbReference type="EMBL" id="CP012528">
    <property type="protein sequence ID" value="ALC48855.1"/>
    <property type="molecule type" value="Genomic_DNA"/>
</dbReference>
<dbReference type="Proteomes" id="UP000494163">
    <property type="component" value="Chromosome X"/>
</dbReference>
<sequence length="108" mass="11603">MQCIFVLFAICLANCLAAIAEPAVGAAPDVELDGVVGEKKTEKRGIYGFGYGHYGHGGYGGYGGHGHAYGGYGGYGPYYGGYEYVHHAAPYYGHHGVYPYHHGHYGFY</sequence>
<feature type="chain" id="PRO_5005793909" evidence="1">
    <location>
        <begin position="18"/>
        <end position="108"/>
    </location>
</feature>
<evidence type="ECO:0000256" key="1">
    <source>
        <dbReference type="SAM" id="SignalP"/>
    </source>
</evidence>
<feature type="signal peptide" evidence="1">
    <location>
        <begin position="1"/>
        <end position="17"/>
    </location>
</feature>
<dbReference type="AlphaFoldDB" id="A0A0M4EY56"/>
<dbReference type="OMA" id="AHNSYGY"/>
<accession>A0A0M4EY56</accession>
<evidence type="ECO:0000313" key="3">
    <source>
        <dbReference type="Proteomes" id="UP000494163"/>
    </source>
</evidence>
<gene>
    <name evidence="2" type="ORF">Dbus_chrXg711</name>
</gene>
<keyword evidence="3" id="KW-1185">Reference proteome</keyword>
<organism evidence="2 3">
    <name type="scientific">Drosophila busckii</name>
    <name type="common">Fruit fly</name>
    <dbReference type="NCBI Taxonomy" id="30019"/>
    <lineage>
        <taxon>Eukaryota</taxon>
        <taxon>Metazoa</taxon>
        <taxon>Ecdysozoa</taxon>
        <taxon>Arthropoda</taxon>
        <taxon>Hexapoda</taxon>
        <taxon>Insecta</taxon>
        <taxon>Pterygota</taxon>
        <taxon>Neoptera</taxon>
        <taxon>Endopterygota</taxon>
        <taxon>Diptera</taxon>
        <taxon>Brachycera</taxon>
        <taxon>Muscomorpha</taxon>
        <taxon>Ephydroidea</taxon>
        <taxon>Drosophilidae</taxon>
        <taxon>Drosophila</taxon>
    </lineage>
</organism>
<proteinExistence type="predicted"/>
<name>A0A0M4EY56_DROBS</name>
<keyword evidence="1" id="KW-0732">Signal</keyword>